<keyword evidence="3" id="KW-1185">Reference proteome</keyword>
<keyword evidence="1" id="KW-1133">Transmembrane helix</keyword>
<dbReference type="RefSeq" id="WP_089821382.1">
    <property type="nucleotide sequence ID" value="NZ_FODV01000002.1"/>
</dbReference>
<dbReference type="PANTHER" id="PTHR38815:SF1">
    <property type="entry name" value="DUF373 FAMILY PROTEIN"/>
    <property type="match status" value="1"/>
</dbReference>
<dbReference type="OrthoDB" id="31282at2157"/>
<evidence type="ECO:0000313" key="3">
    <source>
        <dbReference type="Proteomes" id="UP000199126"/>
    </source>
</evidence>
<keyword evidence="1" id="KW-0812">Transmembrane</keyword>
<dbReference type="Proteomes" id="UP000199126">
    <property type="component" value="Unassembled WGS sequence"/>
</dbReference>
<dbReference type="EMBL" id="FODV01000002">
    <property type="protein sequence ID" value="SEO39751.1"/>
    <property type="molecule type" value="Genomic_DNA"/>
</dbReference>
<feature type="transmembrane region" description="Helical" evidence="1">
    <location>
        <begin position="154"/>
        <end position="174"/>
    </location>
</feature>
<reference evidence="3" key="1">
    <citation type="submission" date="2016-10" db="EMBL/GenBank/DDBJ databases">
        <authorList>
            <person name="Varghese N."/>
            <person name="Submissions S."/>
        </authorList>
    </citation>
    <scope>NUCLEOTIDE SEQUENCE [LARGE SCALE GENOMIC DNA]</scope>
    <source>
        <strain evidence="3">CGMCC 1.10121</strain>
    </source>
</reference>
<evidence type="ECO:0000313" key="2">
    <source>
        <dbReference type="EMBL" id="SEO39751.1"/>
    </source>
</evidence>
<dbReference type="InterPro" id="IPR007254">
    <property type="entry name" value="DUF373"/>
</dbReference>
<evidence type="ECO:0000256" key="1">
    <source>
        <dbReference type="SAM" id="Phobius"/>
    </source>
</evidence>
<feature type="transmembrane region" description="Helical" evidence="1">
    <location>
        <begin position="263"/>
        <end position="280"/>
    </location>
</feature>
<feature type="transmembrane region" description="Helical" evidence="1">
    <location>
        <begin position="292"/>
        <end position="314"/>
    </location>
</feature>
<feature type="transmembrane region" description="Helical" evidence="1">
    <location>
        <begin position="180"/>
        <end position="199"/>
    </location>
</feature>
<keyword evidence="1" id="KW-0472">Membrane</keyword>
<proteinExistence type="predicted"/>
<feature type="transmembrane region" description="Helical" evidence="1">
    <location>
        <begin position="337"/>
        <end position="356"/>
    </location>
</feature>
<dbReference type="Pfam" id="PF04123">
    <property type="entry name" value="DUF373"/>
    <property type="match status" value="1"/>
</dbReference>
<organism evidence="2 3">
    <name type="scientific">Halogranum amylolyticum</name>
    <dbReference type="NCBI Taxonomy" id="660520"/>
    <lineage>
        <taxon>Archaea</taxon>
        <taxon>Methanobacteriati</taxon>
        <taxon>Methanobacteriota</taxon>
        <taxon>Stenosarchaea group</taxon>
        <taxon>Halobacteria</taxon>
        <taxon>Halobacteriales</taxon>
        <taxon>Haloferacaceae</taxon>
    </lineage>
</organism>
<dbReference type="PANTHER" id="PTHR38815">
    <property type="entry name" value="HYPOTHETICAL MEMBRANE PROTEIN, CONSERVED, DUF373 FAMILY"/>
    <property type="match status" value="1"/>
</dbReference>
<sequence length="369" mass="39068">MTTLVVCVDRSNDISQKTGLELPVSGWEAVHALVTDVGLADPEDSSVNCLLESLRVARDLRDEQEDAVVAVVGGVGDSLVGTDRSVAGQLDQLVETYDPDSAIVVIDSAQDERVVPIVESRLTVDSVDRVVVRQAHDIESTYYLLKQFLGDEELRSTVLVPLGIGLLLLPLLLLQFGPEVALAALASLLGAVLLYKGLAIDDRLATAVERGRDALYSGQVSIVTYVVAAGLALVGVFLGALAAQGVGTDAEYVQVLLFAYRSVPWLALAALTASTGRLLDEFIQSDGAGAPYLNLPFGVVAVGLVVRGFSGYFLEQESVLAHLRLPNGLVLTPTERLAVFVVSGLVVSLIGVSVTARMSDETLDDVVDQ</sequence>
<gene>
    <name evidence="2" type="ORF">SAMN04487948_102232</name>
</gene>
<feature type="transmembrane region" description="Helical" evidence="1">
    <location>
        <begin position="220"/>
        <end position="243"/>
    </location>
</feature>
<name>A0A1H8PD74_9EURY</name>
<protein>
    <submittedName>
        <fullName evidence="2">Putative membrane protein</fullName>
    </submittedName>
</protein>
<dbReference type="AlphaFoldDB" id="A0A1H8PD74"/>
<accession>A0A1H8PD74</accession>